<evidence type="ECO:0000256" key="6">
    <source>
        <dbReference type="ARBA" id="ARBA00022777"/>
    </source>
</evidence>
<evidence type="ECO:0000256" key="13">
    <source>
        <dbReference type="SAM" id="MobiDB-lite"/>
    </source>
</evidence>
<evidence type="ECO:0000256" key="7">
    <source>
        <dbReference type="ARBA" id="ARBA00022840"/>
    </source>
</evidence>
<dbReference type="InterPro" id="IPR008271">
    <property type="entry name" value="Ser/Thr_kinase_AS"/>
</dbReference>
<dbReference type="EMBL" id="JAAWVO010056285">
    <property type="protein sequence ID" value="MBN3321639.1"/>
    <property type="molecule type" value="Genomic_DNA"/>
</dbReference>
<feature type="domain" description="Ig-like" evidence="15">
    <location>
        <begin position="658"/>
        <end position="748"/>
    </location>
</feature>
<sequence>MSRKAGVGGVVVVKQRHAANARERDRTQSVNTAFTALRTLIPTEPVDRKLSKIETLRLASSYISHLANVLLLGDGCEDSQPCLSAVYGAQGDGEGKQPRTICTFCLSSQRKGVKDSRDCLKMRGVGSLRMGRRCLYICKAQPAEEWLGALDWTVADRLAPSSARPRPPLPACHRRTATELSSAHDGSAPAPRLLCQAVGHVGTCTDNQDDYQLVRKLGRGKYSEVFEAINITNNEKVVVKILKPVKKKKIKREIKILENLRGGPNIITLLDIVKDPVSRTPALVFEHVNNTDFKQLYQTLTDYDIRFYMYEILKALDYCHSMGIMHRDVKPHNVMIDHEHRKLRLIDWGLAEFYHPGQEYNVRVASRYFKGPELLVDYQMYDYSLDMWSLGCMLASMIFRKEPFFHGHDNYDQLVRIAKVLGTEDLYDYIDKYNIELEPRFNDILGRHSRKRWERFVHSENQHLVSPEALDFLDKLLRYDHQARLTAREAMEHPYFYPIVKDQSRMGGSANMPSGNTPVSSANMMSGEKHILPGLKGSVIQQIGEDCRLLSEASLADVEEEGLVGLVLKNLETGRSYLYGSANHSYAIGEDLALLLPVSAAGDCGGYRCTLWPQLGHQIQDGLSTFHTVVLCTLSHLIICWNIVVVAPGLHCPQRGRLLCTARPQKGVHYRRISWYRVLGENQLSGLVLKDLLSNWTRPYIHVNRSYEIDADSSLVVPLPRAEDEGLYRCVLWAPVGEQIQTGDALVSVHGCTLHQSPGVDIQRRAALKLPDSADAVSGLLLLGLLVAITLAVDGNRTGILRKMNNEVKPYASAKEARLGSGEALVLPSVKPEESGIYQCSLYAVLGHQNQDSLITLKVEECVTSIMSTTVPVQQMITTFLTGEENSTELCDQVIVVPSFVVVFGFTAVGLLKTALSFACVAILRPAVICISNPRQISRPQHNALI</sequence>
<dbReference type="GO" id="GO:0004674">
    <property type="term" value="F:protein serine/threonine kinase activity"/>
    <property type="evidence" value="ECO:0007669"/>
    <property type="project" value="UniProtKB-KW"/>
</dbReference>
<accession>A0A8J7P0L6</accession>
<evidence type="ECO:0000313" key="17">
    <source>
        <dbReference type="EMBL" id="MBN3321639.1"/>
    </source>
</evidence>
<proteinExistence type="predicted"/>
<name>A0A8J7P0L6_ATRSP</name>
<comment type="caution">
    <text evidence="17">The sequence shown here is derived from an EMBL/GenBank/DDBJ whole genome shotgun (WGS) entry which is preliminary data.</text>
</comment>
<evidence type="ECO:0000259" key="15">
    <source>
        <dbReference type="PROSITE" id="PS50835"/>
    </source>
</evidence>
<evidence type="ECO:0000256" key="2">
    <source>
        <dbReference type="ARBA" id="ARBA00012513"/>
    </source>
</evidence>
<dbReference type="GO" id="GO:0046983">
    <property type="term" value="F:protein dimerization activity"/>
    <property type="evidence" value="ECO:0007669"/>
    <property type="project" value="InterPro"/>
</dbReference>
<keyword evidence="7 12" id="KW-0067">ATP-binding</keyword>
<dbReference type="SUPFAM" id="SSF56112">
    <property type="entry name" value="Protein kinase-like (PK-like)"/>
    <property type="match status" value="1"/>
</dbReference>
<dbReference type="Gene3D" id="1.10.510.10">
    <property type="entry name" value="Transferase(Phosphotransferase) domain 1"/>
    <property type="match status" value="1"/>
</dbReference>
<evidence type="ECO:0000256" key="10">
    <source>
        <dbReference type="ARBA" id="ARBA00023163"/>
    </source>
</evidence>
<dbReference type="Gene3D" id="4.10.280.10">
    <property type="entry name" value="Helix-loop-helix DNA-binding domain"/>
    <property type="match status" value="1"/>
</dbReference>
<dbReference type="AlphaFoldDB" id="A0A8J7P0L6"/>
<dbReference type="InterPro" id="IPR011598">
    <property type="entry name" value="bHLH_dom"/>
</dbReference>
<reference evidence="17" key="1">
    <citation type="journal article" date="2021" name="Cell">
        <title>Tracing the genetic footprints of vertebrate landing in non-teleost ray-finned fishes.</title>
        <authorList>
            <person name="Bi X."/>
            <person name="Wang K."/>
            <person name="Yang L."/>
            <person name="Pan H."/>
            <person name="Jiang H."/>
            <person name="Wei Q."/>
            <person name="Fang M."/>
            <person name="Yu H."/>
            <person name="Zhu C."/>
            <person name="Cai Y."/>
            <person name="He Y."/>
            <person name="Gan X."/>
            <person name="Zeng H."/>
            <person name="Yu D."/>
            <person name="Zhu Y."/>
            <person name="Jiang H."/>
            <person name="Qiu Q."/>
            <person name="Yang H."/>
            <person name="Zhang Y.E."/>
            <person name="Wang W."/>
            <person name="Zhu M."/>
            <person name="He S."/>
            <person name="Zhang G."/>
        </authorList>
    </citation>
    <scope>NUCLEOTIDE SEQUENCE</scope>
    <source>
        <strain evidence="17">Allg_001</strain>
    </source>
</reference>
<dbReference type="GO" id="GO:0003677">
    <property type="term" value="F:DNA binding"/>
    <property type="evidence" value="ECO:0007669"/>
    <property type="project" value="UniProtKB-KW"/>
</dbReference>
<dbReference type="Pfam" id="PF00069">
    <property type="entry name" value="Pkinase"/>
    <property type="match status" value="1"/>
</dbReference>
<feature type="non-terminal residue" evidence="17">
    <location>
        <position position="1"/>
    </location>
</feature>
<dbReference type="GO" id="GO:0005634">
    <property type="term" value="C:nucleus"/>
    <property type="evidence" value="ECO:0007669"/>
    <property type="project" value="UniProtKB-SubCell"/>
</dbReference>
<keyword evidence="10" id="KW-0804">Transcription</keyword>
<evidence type="ECO:0000259" key="14">
    <source>
        <dbReference type="PROSITE" id="PS50011"/>
    </source>
</evidence>
<comment type="subcellular location">
    <subcellularLocation>
        <location evidence="1">Nucleus</location>
    </subcellularLocation>
</comment>
<dbReference type="InterPro" id="IPR007110">
    <property type="entry name" value="Ig-like_dom"/>
</dbReference>
<feature type="binding site" evidence="12">
    <location>
        <position position="240"/>
    </location>
    <ligand>
        <name>ATP</name>
        <dbReference type="ChEBI" id="CHEBI:30616"/>
    </ligand>
</feature>
<keyword evidence="8" id="KW-0805">Transcription regulation</keyword>
<keyword evidence="18" id="KW-1185">Reference proteome</keyword>
<dbReference type="CDD" id="cd11470">
    <property type="entry name" value="bHLH_TS_TCF15_paraxis"/>
    <property type="match status" value="1"/>
</dbReference>
<dbReference type="Proteomes" id="UP000736164">
    <property type="component" value="Unassembled WGS sequence"/>
</dbReference>
<gene>
    <name evidence="17" type="primary">Csnk2a1_0</name>
    <name evidence="17" type="ORF">GTO95_0006131</name>
</gene>
<dbReference type="PROSITE" id="PS00107">
    <property type="entry name" value="PROTEIN_KINASE_ATP"/>
    <property type="match status" value="1"/>
</dbReference>
<feature type="domain" description="Protein kinase" evidence="14">
    <location>
        <begin position="211"/>
        <end position="496"/>
    </location>
</feature>
<evidence type="ECO:0000256" key="11">
    <source>
        <dbReference type="ARBA" id="ARBA00023242"/>
    </source>
</evidence>
<protein>
    <recommendedName>
        <fullName evidence="2">non-specific serine/threonine protein kinase</fullName>
        <ecNumber evidence="2">2.7.11.1</ecNumber>
    </recommendedName>
</protein>
<dbReference type="SMART" id="SM00220">
    <property type="entry name" value="S_TKc"/>
    <property type="match status" value="1"/>
</dbReference>
<feature type="domain" description="BHLH" evidence="16">
    <location>
        <begin position="14"/>
        <end position="66"/>
    </location>
</feature>
<dbReference type="SMART" id="SM00353">
    <property type="entry name" value="HLH"/>
    <property type="match status" value="1"/>
</dbReference>
<dbReference type="InterPro" id="IPR036179">
    <property type="entry name" value="Ig-like_dom_sf"/>
</dbReference>
<keyword evidence="9" id="KW-0238">DNA-binding</keyword>
<dbReference type="PANTHER" id="PTHR24054:SF16">
    <property type="entry name" value="CASEIN KINASE II SUBUNIT ALPHA-RELATED"/>
    <property type="match status" value="1"/>
</dbReference>
<evidence type="ECO:0000256" key="8">
    <source>
        <dbReference type="ARBA" id="ARBA00023015"/>
    </source>
</evidence>
<keyword evidence="4" id="KW-0808">Transferase</keyword>
<evidence type="ECO:0000256" key="12">
    <source>
        <dbReference type="PROSITE-ProRule" id="PRU10141"/>
    </source>
</evidence>
<dbReference type="SUPFAM" id="SSF47459">
    <property type="entry name" value="HLH, helix-loop-helix DNA-binding domain"/>
    <property type="match status" value="1"/>
</dbReference>
<evidence type="ECO:0000256" key="4">
    <source>
        <dbReference type="ARBA" id="ARBA00022679"/>
    </source>
</evidence>
<feature type="non-terminal residue" evidence="17">
    <location>
        <position position="946"/>
    </location>
</feature>
<dbReference type="FunFam" id="4.10.280.10:FF:000010">
    <property type="entry name" value="Scleraxis bHLH transcription factor"/>
    <property type="match status" value="1"/>
</dbReference>
<dbReference type="PROSITE" id="PS50835">
    <property type="entry name" value="IG_LIKE"/>
    <property type="match status" value="1"/>
</dbReference>
<dbReference type="PROSITE" id="PS50011">
    <property type="entry name" value="PROTEIN_KINASE_DOM"/>
    <property type="match status" value="1"/>
</dbReference>
<keyword evidence="5 12" id="KW-0547">Nucleotide-binding</keyword>
<dbReference type="CDD" id="cd14132">
    <property type="entry name" value="STKc_CK2_alpha"/>
    <property type="match status" value="1"/>
</dbReference>
<dbReference type="Pfam" id="PF00010">
    <property type="entry name" value="HLH"/>
    <property type="match status" value="1"/>
</dbReference>
<dbReference type="PROSITE" id="PS50888">
    <property type="entry name" value="BHLH"/>
    <property type="match status" value="1"/>
</dbReference>
<organism evidence="17 18">
    <name type="scientific">Atractosteus spatula</name>
    <name type="common">Alligator gar</name>
    <name type="synonym">Lepisosteus spatula</name>
    <dbReference type="NCBI Taxonomy" id="7917"/>
    <lineage>
        <taxon>Eukaryota</taxon>
        <taxon>Metazoa</taxon>
        <taxon>Chordata</taxon>
        <taxon>Craniata</taxon>
        <taxon>Vertebrata</taxon>
        <taxon>Euteleostomi</taxon>
        <taxon>Actinopterygii</taxon>
        <taxon>Neopterygii</taxon>
        <taxon>Holostei</taxon>
        <taxon>Semionotiformes</taxon>
        <taxon>Lepisosteidae</taxon>
        <taxon>Atractosteus</taxon>
    </lineage>
</organism>
<dbReference type="GO" id="GO:0005956">
    <property type="term" value="C:protein kinase CK2 complex"/>
    <property type="evidence" value="ECO:0007669"/>
    <property type="project" value="TreeGrafter"/>
</dbReference>
<dbReference type="InterPro" id="IPR017441">
    <property type="entry name" value="Protein_kinase_ATP_BS"/>
</dbReference>
<evidence type="ECO:0000256" key="9">
    <source>
        <dbReference type="ARBA" id="ARBA00023125"/>
    </source>
</evidence>
<dbReference type="FunFam" id="1.10.510.10:FF:000059">
    <property type="entry name" value="Casein kinase II subunit alpha"/>
    <property type="match status" value="1"/>
</dbReference>
<dbReference type="PROSITE" id="PS00108">
    <property type="entry name" value="PROTEIN_KINASE_ST"/>
    <property type="match status" value="1"/>
</dbReference>
<dbReference type="GO" id="GO:0005829">
    <property type="term" value="C:cytosol"/>
    <property type="evidence" value="ECO:0007669"/>
    <property type="project" value="TreeGrafter"/>
</dbReference>
<dbReference type="InterPro" id="IPR011009">
    <property type="entry name" value="Kinase-like_dom_sf"/>
</dbReference>
<dbReference type="PANTHER" id="PTHR24054">
    <property type="entry name" value="CASEIN KINASE II SUBUNIT ALPHA"/>
    <property type="match status" value="1"/>
</dbReference>
<dbReference type="InterPro" id="IPR045216">
    <property type="entry name" value="CK2_alpha"/>
</dbReference>
<evidence type="ECO:0000313" key="18">
    <source>
        <dbReference type="Proteomes" id="UP000736164"/>
    </source>
</evidence>
<keyword evidence="3" id="KW-0723">Serine/threonine-protein kinase</keyword>
<evidence type="ECO:0000259" key="16">
    <source>
        <dbReference type="PROSITE" id="PS50888"/>
    </source>
</evidence>
<dbReference type="Gene3D" id="3.30.200.20">
    <property type="entry name" value="Phosphorylase Kinase, domain 1"/>
    <property type="match status" value="1"/>
</dbReference>
<evidence type="ECO:0000256" key="3">
    <source>
        <dbReference type="ARBA" id="ARBA00022527"/>
    </source>
</evidence>
<keyword evidence="6 17" id="KW-0418">Kinase</keyword>
<feature type="region of interest" description="Disordered" evidence="13">
    <location>
        <begin position="161"/>
        <end position="188"/>
    </location>
</feature>
<dbReference type="InterPro" id="IPR000719">
    <property type="entry name" value="Prot_kinase_dom"/>
</dbReference>
<dbReference type="EC" id="2.7.11.1" evidence="2"/>
<dbReference type="SUPFAM" id="SSF48726">
    <property type="entry name" value="Immunoglobulin"/>
    <property type="match status" value="1"/>
</dbReference>
<dbReference type="GO" id="GO:0051726">
    <property type="term" value="P:regulation of cell cycle"/>
    <property type="evidence" value="ECO:0007669"/>
    <property type="project" value="TreeGrafter"/>
</dbReference>
<evidence type="ECO:0000256" key="1">
    <source>
        <dbReference type="ARBA" id="ARBA00004123"/>
    </source>
</evidence>
<dbReference type="FunFam" id="3.30.200.20:FF:000088">
    <property type="entry name" value="Casein kinase II subunit alpha"/>
    <property type="match status" value="1"/>
</dbReference>
<dbReference type="InterPro" id="IPR036638">
    <property type="entry name" value="HLH_DNA-bd_sf"/>
</dbReference>
<keyword evidence="11" id="KW-0539">Nucleus</keyword>
<dbReference type="GO" id="GO:0005524">
    <property type="term" value="F:ATP binding"/>
    <property type="evidence" value="ECO:0007669"/>
    <property type="project" value="UniProtKB-UniRule"/>
</dbReference>
<evidence type="ECO:0000256" key="5">
    <source>
        <dbReference type="ARBA" id="ARBA00022741"/>
    </source>
</evidence>